<keyword evidence="2 7" id="KW-0808">Transferase</keyword>
<comment type="caution">
    <text evidence="7">The sequence shown here is derived from an EMBL/GenBank/DDBJ whole genome shotgun (WGS) entry which is preliminary data.</text>
</comment>
<dbReference type="SUPFAM" id="SSF52418">
    <property type="entry name" value="Nucleoside phosphorylase/phosphoribosyltransferase catalytic domain"/>
    <property type="match status" value="1"/>
</dbReference>
<dbReference type="NCBIfam" id="TIGR01245">
    <property type="entry name" value="trpD"/>
    <property type="match status" value="1"/>
</dbReference>
<keyword evidence="1 7" id="KW-0328">Glycosyltransferase</keyword>
<evidence type="ECO:0000256" key="4">
    <source>
        <dbReference type="ARBA" id="ARBA00023141"/>
    </source>
</evidence>
<sequence length="313" mass="31492">MGHPSGAPTLEDLGGWPGVLGRLARREDLSAVEAGVALAVILAGEATDAQIAGFVFGLRCKGETVEEMRGLVQAMLAAAEPVELPEELRARLVDTCGTGGDRSGTINVSTIAALVVAGAGVPVCKHGGRAASSHAGSADVLEALGVAIGLGPAGVARCIEEAGMGFCFAPRYHAAMRHAIPVRAQLGVPTAFNFVGPLANPARVRRQVVGVGDPRMAPTMAGVLAGNGATHLAVVHGADGLDELSTTGVSTLRTLEGEQAVDPRALGFEPATLAQLRGGDAAANAAAAVRILDGDAGPQRDVVVLNAADHQPG</sequence>
<dbReference type="EC" id="2.4.2.18" evidence="7"/>
<protein>
    <submittedName>
        <fullName evidence="7">Anthranilate phosphoribosyltransferase</fullName>
        <ecNumber evidence="7">2.4.2.18</ecNumber>
    </submittedName>
</protein>
<dbReference type="EMBL" id="WJHE01000926">
    <property type="protein sequence ID" value="MST34275.1"/>
    <property type="molecule type" value="Genomic_DNA"/>
</dbReference>
<dbReference type="GO" id="GO:0004048">
    <property type="term" value="F:anthranilate phosphoribosyltransferase activity"/>
    <property type="evidence" value="ECO:0007669"/>
    <property type="project" value="UniProtKB-EC"/>
</dbReference>
<dbReference type="InterPro" id="IPR005940">
    <property type="entry name" value="Anthranilate_Pribosyl_Tfrase"/>
</dbReference>
<dbReference type="InterPro" id="IPR036320">
    <property type="entry name" value="Glycosyl_Trfase_fam3_N_dom_sf"/>
</dbReference>
<keyword evidence="3" id="KW-0822">Tryptophan biosynthesis</keyword>
<dbReference type="Gene3D" id="1.20.970.10">
    <property type="entry name" value="Transferase, Pyrimidine Nucleoside Phosphorylase, Chain C"/>
    <property type="match status" value="1"/>
</dbReference>
<reference evidence="7 8" key="1">
    <citation type="submission" date="2019-11" db="EMBL/GenBank/DDBJ databases">
        <title>Acidiferrimicrobium australis gen. nov., sp. nov., an acidophilic and obligately heterotrophic, member of the Actinobacteria that catalyses dissimilatory oxido- reduction of iron isolated from metal-rich acidic water in Chile.</title>
        <authorList>
            <person name="Gonzalez D."/>
            <person name="Huber K."/>
            <person name="Hedrich S."/>
            <person name="Rojas-Villalobos C."/>
            <person name="Quatrini R."/>
            <person name="Dinamarca M.A."/>
            <person name="Schwarz A."/>
            <person name="Canales C."/>
            <person name="Nancucheo I."/>
        </authorList>
    </citation>
    <scope>NUCLEOTIDE SEQUENCE [LARGE SCALE GENOMIC DNA]</scope>
    <source>
        <strain evidence="7 8">USS-CCA1</strain>
    </source>
</reference>
<keyword evidence="3" id="KW-0028">Amino-acid biosynthesis</keyword>
<dbReference type="SUPFAM" id="SSF47648">
    <property type="entry name" value="Nucleoside phosphorylase/phosphoribosyltransferase N-terminal domain"/>
    <property type="match status" value="1"/>
</dbReference>
<dbReference type="Proteomes" id="UP000437736">
    <property type="component" value="Unassembled WGS sequence"/>
</dbReference>
<dbReference type="PANTHER" id="PTHR43285">
    <property type="entry name" value="ANTHRANILATE PHOSPHORIBOSYLTRANSFERASE"/>
    <property type="match status" value="1"/>
</dbReference>
<dbReference type="InterPro" id="IPR035902">
    <property type="entry name" value="Nuc_phospho_transferase"/>
</dbReference>
<dbReference type="InterPro" id="IPR000312">
    <property type="entry name" value="Glycosyl_Trfase_fam3"/>
</dbReference>
<feature type="domain" description="Glycosyl transferase family 3 N-terminal" evidence="6">
    <location>
        <begin position="19"/>
        <end position="79"/>
    </location>
</feature>
<evidence type="ECO:0000259" key="5">
    <source>
        <dbReference type="Pfam" id="PF00591"/>
    </source>
</evidence>
<feature type="domain" description="Glycosyl transferase family 3" evidence="5">
    <location>
        <begin position="90"/>
        <end position="308"/>
    </location>
</feature>
<evidence type="ECO:0000313" key="7">
    <source>
        <dbReference type="EMBL" id="MST34275.1"/>
    </source>
</evidence>
<feature type="non-terminal residue" evidence="7">
    <location>
        <position position="313"/>
    </location>
</feature>
<accession>A0ABW9QWP1</accession>
<evidence type="ECO:0000256" key="3">
    <source>
        <dbReference type="ARBA" id="ARBA00022822"/>
    </source>
</evidence>
<dbReference type="Gene3D" id="3.40.1030.10">
    <property type="entry name" value="Nucleoside phosphorylase/phosphoribosyltransferase catalytic domain"/>
    <property type="match status" value="1"/>
</dbReference>
<proteinExistence type="predicted"/>
<evidence type="ECO:0000313" key="8">
    <source>
        <dbReference type="Proteomes" id="UP000437736"/>
    </source>
</evidence>
<organism evidence="7 8">
    <name type="scientific">Acidiferrimicrobium australe</name>
    <dbReference type="NCBI Taxonomy" id="2664430"/>
    <lineage>
        <taxon>Bacteria</taxon>
        <taxon>Bacillati</taxon>
        <taxon>Actinomycetota</taxon>
        <taxon>Acidimicrobiia</taxon>
        <taxon>Acidimicrobiales</taxon>
        <taxon>Acidimicrobiaceae</taxon>
        <taxon>Acidiferrimicrobium</taxon>
    </lineage>
</organism>
<dbReference type="Pfam" id="PF02885">
    <property type="entry name" value="Glycos_trans_3N"/>
    <property type="match status" value="1"/>
</dbReference>
<keyword evidence="8" id="KW-1185">Reference proteome</keyword>
<name>A0ABW9QWP1_9ACTN</name>
<dbReference type="InterPro" id="IPR017459">
    <property type="entry name" value="Glycosyl_Trfase_fam3_N_dom"/>
</dbReference>
<keyword evidence="4" id="KW-0057">Aromatic amino acid biosynthesis</keyword>
<evidence type="ECO:0000259" key="6">
    <source>
        <dbReference type="Pfam" id="PF02885"/>
    </source>
</evidence>
<gene>
    <name evidence="7" type="primary">trpD</name>
    <name evidence="7" type="ORF">GHK86_16295</name>
</gene>
<evidence type="ECO:0000256" key="2">
    <source>
        <dbReference type="ARBA" id="ARBA00022679"/>
    </source>
</evidence>
<dbReference type="Pfam" id="PF00591">
    <property type="entry name" value="Glycos_transf_3"/>
    <property type="match status" value="1"/>
</dbReference>
<evidence type="ECO:0000256" key="1">
    <source>
        <dbReference type="ARBA" id="ARBA00022676"/>
    </source>
</evidence>
<dbReference type="PANTHER" id="PTHR43285:SF2">
    <property type="entry name" value="ANTHRANILATE PHOSPHORIBOSYLTRANSFERASE"/>
    <property type="match status" value="1"/>
</dbReference>